<evidence type="ECO:0000256" key="1">
    <source>
        <dbReference type="SAM" id="MobiDB-lite"/>
    </source>
</evidence>
<dbReference type="AlphaFoldDB" id="A0A3S1CZ31"/>
<organism evidence="2 3">
    <name type="scientific">Chitinophaga solisilvae</name>
    <dbReference type="NCBI Taxonomy" id="1233460"/>
    <lineage>
        <taxon>Bacteria</taxon>
        <taxon>Pseudomonadati</taxon>
        <taxon>Bacteroidota</taxon>
        <taxon>Chitinophagia</taxon>
        <taxon>Chitinophagales</taxon>
        <taxon>Chitinophagaceae</taxon>
        <taxon>Chitinophaga</taxon>
    </lineage>
</organism>
<dbReference type="Proteomes" id="UP000281028">
    <property type="component" value="Unassembled WGS sequence"/>
</dbReference>
<protein>
    <submittedName>
        <fullName evidence="2">Uncharacterized protein</fullName>
    </submittedName>
</protein>
<comment type="caution">
    <text evidence="2">The sequence shown here is derived from an EMBL/GenBank/DDBJ whole genome shotgun (WGS) entry which is preliminary data.</text>
</comment>
<feature type="compositionally biased region" description="Gly residues" evidence="1">
    <location>
        <begin position="221"/>
        <end position="235"/>
    </location>
</feature>
<name>A0A3S1CZ31_9BACT</name>
<evidence type="ECO:0000313" key="2">
    <source>
        <dbReference type="EMBL" id="NSL88828.1"/>
    </source>
</evidence>
<dbReference type="PROSITE" id="PS51257">
    <property type="entry name" value="PROKAR_LIPOPROTEIN"/>
    <property type="match status" value="1"/>
</dbReference>
<proteinExistence type="predicted"/>
<dbReference type="EMBL" id="RIAR02000001">
    <property type="protein sequence ID" value="NSL88828.1"/>
    <property type="molecule type" value="Genomic_DNA"/>
</dbReference>
<keyword evidence="3" id="KW-1185">Reference proteome</keyword>
<reference evidence="2" key="1">
    <citation type="submission" date="2020-05" db="EMBL/GenBank/DDBJ databases">
        <title>Chitinophaga laudate sp. nov., isolated from a tropical peat swamp.</title>
        <authorList>
            <person name="Goh C.B.S."/>
            <person name="Lee M.S."/>
            <person name="Parimannan S."/>
            <person name="Pasbakhsh P."/>
            <person name="Yule C.M."/>
            <person name="Rajandas H."/>
            <person name="Loke S."/>
            <person name="Croft L."/>
            <person name="Tan J.B.L."/>
        </authorList>
    </citation>
    <scope>NUCLEOTIDE SEQUENCE</scope>
    <source>
        <strain evidence="2">Mgbs1</strain>
    </source>
</reference>
<feature type="region of interest" description="Disordered" evidence="1">
    <location>
        <begin position="209"/>
        <end position="254"/>
    </location>
</feature>
<sequence>MLFFKLSRRPISPLILLLIVSILSCSKEKESRQDSDQKLISDAQKWYSAHTFATGSLNWNDARVIVDNNSQKKVIVPYPFINGLNKGSRSIRRIIFNQKGNDFQGSLLVIIAAPAYSKTHASFNPNDFTGLSEKFDLNMKFQSGGYYEQGVRKYQADFKSFTSQLAYEQKTKTERECVYMYDSYVDRDGVFTVYGYTVCIEEGWSTGGGINTQPPWDGSTESGGGTGGGGWGGPGWEEHWDPEDPRKPKPLPPPSVQTIKSELTNPCLNEIFTATQNAKLTNLIKTTISSVFGGKNSNIDLIFREKHQGDFLDGVLGEYDKVESHVRPASNNNPELVGEMFINLNVDALPSRPKEVIATVILHESLHAYLAQEGIKFELSWVNQHETMAVKYVEKIGAALREIFPNISQTDSEALGWMGLQETMSWSANTFADLKNRDNKFYNKVYPILEYQDGKRGTPSGCQ</sequence>
<gene>
    <name evidence="2" type="ORF">ECE50_018440</name>
</gene>
<evidence type="ECO:0000313" key="3">
    <source>
        <dbReference type="Proteomes" id="UP000281028"/>
    </source>
</evidence>
<feature type="compositionally biased region" description="Basic and acidic residues" evidence="1">
    <location>
        <begin position="236"/>
        <end position="247"/>
    </location>
</feature>
<accession>A0A3S1CZ31</accession>